<evidence type="ECO:0000313" key="2">
    <source>
        <dbReference type="Proteomes" id="UP000242146"/>
    </source>
</evidence>
<comment type="caution">
    <text evidence="1">The sequence shown here is derived from an EMBL/GenBank/DDBJ whole genome shotgun (WGS) entry which is preliminary data.</text>
</comment>
<evidence type="ECO:0000313" key="1">
    <source>
        <dbReference type="EMBL" id="ORX50145.1"/>
    </source>
</evidence>
<sequence length="143" mass="15429">MADVILVPNGTSTTSGHCGANVHDLGSADVDPGWLPGDQPEVDQHHFVQRMNNTLDERATTPGPMVAVIDMEIEDLEQHQPVTIPWICRDNGWSTTAFVDTPLEEQTLSGSALSNNSTERCSWSPTPARIAIPAMGNSHLCTP</sequence>
<dbReference type="EMBL" id="MCGT01000024">
    <property type="protein sequence ID" value="ORX50145.1"/>
    <property type="molecule type" value="Genomic_DNA"/>
</dbReference>
<protein>
    <submittedName>
        <fullName evidence="1">Uncharacterized protein</fullName>
    </submittedName>
</protein>
<gene>
    <name evidence="1" type="ORF">DM01DRAFT_1347505</name>
</gene>
<proteinExistence type="predicted"/>
<accession>A0A1X2GBW1</accession>
<dbReference type="AlphaFoldDB" id="A0A1X2GBW1"/>
<keyword evidence="2" id="KW-1185">Reference proteome</keyword>
<organism evidence="1 2">
    <name type="scientific">Hesseltinella vesiculosa</name>
    <dbReference type="NCBI Taxonomy" id="101127"/>
    <lineage>
        <taxon>Eukaryota</taxon>
        <taxon>Fungi</taxon>
        <taxon>Fungi incertae sedis</taxon>
        <taxon>Mucoromycota</taxon>
        <taxon>Mucoromycotina</taxon>
        <taxon>Mucoromycetes</taxon>
        <taxon>Mucorales</taxon>
        <taxon>Cunninghamellaceae</taxon>
        <taxon>Hesseltinella</taxon>
    </lineage>
</organism>
<reference evidence="1 2" key="1">
    <citation type="submission" date="2016-07" db="EMBL/GenBank/DDBJ databases">
        <title>Pervasive Adenine N6-methylation of Active Genes in Fungi.</title>
        <authorList>
            <consortium name="DOE Joint Genome Institute"/>
            <person name="Mondo S.J."/>
            <person name="Dannebaum R.O."/>
            <person name="Kuo R.C."/>
            <person name="Labutti K."/>
            <person name="Haridas S."/>
            <person name="Kuo A."/>
            <person name="Salamov A."/>
            <person name="Ahrendt S.R."/>
            <person name="Lipzen A."/>
            <person name="Sullivan W."/>
            <person name="Andreopoulos W.B."/>
            <person name="Clum A."/>
            <person name="Lindquist E."/>
            <person name="Daum C."/>
            <person name="Ramamoorthy G.K."/>
            <person name="Gryganskyi A."/>
            <person name="Culley D."/>
            <person name="Magnuson J.K."/>
            <person name="James T.Y."/>
            <person name="O'Malley M.A."/>
            <person name="Stajich J.E."/>
            <person name="Spatafora J.W."/>
            <person name="Visel A."/>
            <person name="Grigoriev I.V."/>
        </authorList>
    </citation>
    <scope>NUCLEOTIDE SEQUENCE [LARGE SCALE GENOMIC DNA]</scope>
    <source>
        <strain evidence="1 2">NRRL 3301</strain>
    </source>
</reference>
<name>A0A1X2GBW1_9FUNG</name>
<dbReference type="Proteomes" id="UP000242146">
    <property type="component" value="Unassembled WGS sequence"/>
</dbReference>